<dbReference type="EMBL" id="CAAALY010244853">
    <property type="protein sequence ID" value="VEL32904.1"/>
    <property type="molecule type" value="Genomic_DNA"/>
</dbReference>
<dbReference type="Proteomes" id="UP000784294">
    <property type="component" value="Unassembled WGS sequence"/>
</dbReference>
<comment type="caution">
    <text evidence="1">The sequence shown here is derived from an EMBL/GenBank/DDBJ whole genome shotgun (WGS) entry which is preliminary data.</text>
</comment>
<organism evidence="1 2">
    <name type="scientific">Protopolystoma xenopodis</name>
    <dbReference type="NCBI Taxonomy" id="117903"/>
    <lineage>
        <taxon>Eukaryota</taxon>
        <taxon>Metazoa</taxon>
        <taxon>Spiralia</taxon>
        <taxon>Lophotrochozoa</taxon>
        <taxon>Platyhelminthes</taxon>
        <taxon>Monogenea</taxon>
        <taxon>Polyopisthocotylea</taxon>
        <taxon>Polystomatidea</taxon>
        <taxon>Polystomatidae</taxon>
        <taxon>Protopolystoma</taxon>
    </lineage>
</organism>
<protein>
    <submittedName>
        <fullName evidence="1">Uncharacterized protein</fullName>
    </submittedName>
</protein>
<sequence length="69" mass="8020">MRRESTYSSEPKTVHKQLRHEHMRIGVAKGLSSIVLCKNWFMNPFFDHPHAEGIQYELGDLSTFLFNVG</sequence>
<evidence type="ECO:0000313" key="1">
    <source>
        <dbReference type="EMBL" id="VEL32904.1"/>
    </source>
</evidence>
<accession>A0A448XBF0</accession>
<name>A0A448XBF0_9PLAT</name>
<dbReference type="AlphaFoldDB" id="A0A448XBF0"/>
<evidence type="ECO:0000313" key="2">
    <source>
        <dbReference type="Proteomes" id="UP000784294"/>
    </source>
</evidence>
<reference evidence="1" key="1">
    <citation type="submission" date="2018-11" db="EMBL/GenBank/DDBJ databases">
        <authorList>
            <consortium name="Pathogen Informatics"/>
        </authorList>
    </citation>
    <scope>NUCLEOTIDE SEQUENCE</scope>
</reference>
<keyword evidence="2" id="KW-1185">Reference proteome</keyword>
<gene>
    <name evidence="1" type="ORF">PXEA_LOCUS26344</name>
</gene>
<proteinExistence type="predicted"/>